<keyword evidence="3" id="KW-1185">Reference proteome</keyword>
<accession>A0ABQ6LSC6</accession>
<dbReference type="RefSeq" id="WP_285674168.1">
    <property type="nucleotide sequence ID" value="NZ_BSYI01000047.1"/>
</dbReference>
<evidence type="ECO:0000256" key="1">
    <source>
        <dbReference type="SAM" id="MobiDB-lite"/>
    </source>
</evidence>
<sequence length="115" mass="12892">MTKKQPEATFRDGALKLTVWKNEGQSGPFLTTTIARTYRTEAGHVADTQSLSVSDLPRIAALCQIAYARSLEMRRELAVEAETLPLIEEDRPRSAFARGTRGQAPDRPHDRRSPR</sequence>
<reference evidence="2 3" key="1">
    <citation type="submission" date="2023-04" db="EMBL/GenBank/DDBJ databases">
        <title>Marinoamorphus aggregata gen. nov., sp. Nov., isolate from tissue of brittle star Ophioplocus japonicus.</title>
        <authorList>
            <person name="Kawano K."/>
            <person name="Sawayama S."/>
            <person name="Nakagawa S."/>
        </authorList>
    </citation>
    <scope>NUCLEOTIDE SEQUENCE [LARGE SCALE GENOMIC DNA]</scope>
    <source>
        <strain evidence="2 3">NKW23</strain>
    </source>
</reference>
<name>A0ABQ6LSC6_9RHOB</name>
<dbReference type="Proteomes" id="UP001239909">
    <property type="component" value="Unassembled WGS sequence"/>
</dbReference>
<feature type="region of interest" description="Disordered" evidence="1">
    <location>
        <begin position="88"/>
        <end position="115"/>
    </location>
</feature>
<comment type="caution">
    <text evidence="2">The sequence shown here is derived from an EMBL/GenBank/DDBJ whole genome shotgun (WGS) entry which is preliminary data.</text>
</comment>
<evidence type="ECO:0000313" key="2">
    <source>
        <dbReference type="EMBL" id="GMG84977.1"/>
    </source>
</evidence>
<organism evidence="2 3">
    <name type="scientific">Paralimibaculum aggregatum</name>
    <dbReference type="NCBI Taxonomy" id="3036245"/>
    <lineage>
        <taxon>Bacteria</taxon>
        <taxon>Pseudomonadati</taxon>
        <taxon>Pseudomonadota</taxon>
        <taxon>Alphaproteobacteria</taxon>
        <taxon>Rhodobacterales</taxon>
        <taxon>Paracoccaceae</taxon>
        <taxon>Paralimibaculum</taxon>
    </lineage>
</organism>
<proteinExistence type="predicted"/>
<protein>
    <submittedName>
        <fullName evidence="2">Uncharacterized protein</fullName>
    </submittedName>
</protein>
<gene>
    <name evidence="2" type="ORF">LNKW23_41930</name>
</gene>
<evidence type="ECO:0000313" key="3">
    <source>
        <dbReference type="Proteomes" id="UP001239909"/>
    </source>
</evidence>
<feature type="compositionally biased region" description="Basic and acidic residues" evidence="1">
    <location>
        <begin position="104"/>
        <end position="115"/>
    </location>
</feature>
<dbReference type="EMBL" id="BSYI01000047">
    <property type="protein sequence ID" value="GMG84977.1"/>
    <property type="molecule type" value="Genomic_DNA"/>
</dbReference>